<dbReference type="InParanoid" id="B9TG58"/>
<dbReference type="AlphaFoldDB" id="B9TG58"/>
<keyword evidence="3" id="KW-1185">Reference proteome</keyword>
<protein>
    <recommendedName>
        <fullName evidence="1">G-patch domain-containing protein</fullName>
    </recommendedName>
</protein>
<dbReference type="PANTHER" id="PTHR33240:SF15">
    <property type="entry name" value="GAG-PRO-LIKE PROTEIN"/>
    <property type="match status" value="1"/>
</dbReference>
<reference evidence="3" key="1">
    <citation type="journal article" date="2010" name="Nat. Biotechnol.">
        <title>Draft genome sequence of the oilseed species Ricinus communis.</title>
        <authorList>
            <person name="Chan A.P."/>
            <person name="Crabtree J."/>
            <person name="Zhao Q."/>
            <person name="Lorenzi H."/>
            <person name="Orvis J."/>
            <person name="Puiu D."/>
            <person name="Melake-Berhan A."/>
            <person name="Jones K.M."/>
            <person name="Redman J."/>
            <person name="Chen G."/>
            <person name="Cahoon E.B."/>
            <person name="Gedil M."/>
            <person name="Stanke M."/>
            <person name="Haas B.J."/>
            <person name="Wortman J.R."/>
            <person name="Fraser-Liggett C.M."/>
            <person name="Ravel J."/>
            <person name="Rabinowicz P.D."/>
        </authorList>
    </citation>
    <scope>NUCLEOTIDE SEQUENCE [LARGE SCALE GENOMIC DNA]</scope>
    <source>
        <strain evidence="3">cv. Hale</strain>
    </source>
</reference>
<feature type="domain" description="G-patch" evidence="1">
    <location>
        <begin position="82"/>
        <end position="124"/>
    </location>
</feature>
<dbReference type="PROSITE" id="PS50174">
    <property type="entry name" value="G_PATCH"/>
    <property type="match status" value="1"/>
</dbReference>
<accession>B9TG58</accession>
<dbReference type="Proteomes" id="UP000008311">
    <property type="component" value="Unassembled WGS sequence"/>
</dbReference>
<dbReference type="PANTHER" id="PTHR33240">
    <property type="entry name" value="OS08G0508500 PROTEIN"/>
    <property type="match status" value="1"/>
</dbReference>
<evidence type="ECO:0000313" key="2">
    <source>
        <dbReference type="EMBL" id="EEF25156.1"/>
    </source>
</evidence>
<dbReference type="Pfam" id="PF01585">
    <property type="entry name" value="G-patch"/>
    <property type="match status" value="1"/>
</dbReference>
<dbReference type="eggNOG" id="ENOG502SC16">
    <property type="taxonomic scope" value="Eukaryota"/>
</dbReference>
<feature type="non-terminal residue" evidence="2">
    <location>
        <position position="1"/>
    </location>
</feature>
<dbReference type="GO" id="GO:0003676">
    <property type="term" value="F:nucleic acid binding"/>
    <property type="evidence" value="ECO:0007669"/>
    <property type="project" value="InterPro"/>
</dbReference>
<organism evidence="2 3">
    <name type="scientific">Ricinus communis</name>
    <name type="common">Castor bean</name>
    <dbReference type="NCBI Taxonomy" id="3988"/>
    <lineage>
        <taxon>Eukaryota</taxon>
        <taxon>Viridiplantae</taxon>
        <taxon>Streptophyta</taxon>
        <taxon>Embryophyta</taxon>
        <taxon>Tracheophyta</taxon>
        <taxon>Spermatophyta</taxon>
        <taxon>Magnoliopsida</taxon>
        <taxon>eudicotyledons</taxon>
        <taxon>Gunneridae</taxon>
        <taxon>Pentapetalae</taxon>
        <taxon>rosids</taxon>
        <taxon>fabids</taxon>
        <taxon>Malpighiales</taxon>
        <taxon>Euphorbiaceae</taxon>
        <taxon>Acalyphoideae</taxon>
        <taxon>Acalypheae</taxon>
        <taxon>Ricinus</taxon>
    </lineage>
</organism>
<feature type="non-terminal residue" evidence="2">
    <location>
        <position position="124"/>
    </location>
</feature>
<sequence>VLDIPASFNLLLGRPWIHALEAVPSTLHQKVKFIQGNRVISIFGDPEEPVLDPIQVLEIQHDENLELAETVKEYLPLPNFSDNVFVGEMFRSMRYLPGSGLGRHHQGIVEPIHVQAIEPPFGLG</sequence>
<dbReference type="InterPro" id="IPR000467">
    <property type="entry name" value="G_patch_dom"/>
</dbReference>
<evidence type="ECO:0000259" key="1">
    <source>
        <dbReference type="PROSITE" id="PS50174"/>
    </source>
</evidence>
<name>B9TG58_RICCO</name>
<dbReference type="EMBL" id="EQ980385">
    <property type="protein sequence ID" value="EEF25156.1"/>
    <property type="molecule type" value="Genomic_DNA"/>
</dbReference>
<proteinExistence type="predicted"/>
<evidence type="ECO:0000313" key="3">
    <source>
        <dbReference type="Proteomes" id="UP000008311"/>
    </source>
</evidence>
<gene>
    <name evidence="2" type="ORF">RCOM_2070490</name>
</gene>
<dbReference type="STRING" id="3988.B9TG58"/>